<evidence type="ECO:0000313" key="2">
    <source>
        <dbReference type="EMBL" id="MBX37791.1"/>
    </source>
</evidence>
<feature type="signal peptide" evidence="1">
    <location>
        <begin position="1"/>
        <end position="22"/>
    </location>
</feature>
<accession>A0A2P2N5K5</accession>
<sequence length="78" mass="8620">MKTHLLDRLLRLRVLALTGVMAAGWEDATVGLHEGTLGGSGSILSYSRNNPFDVHALFQLKVLFVELSWRLLAGLYPI</sequence>
<feature type="chain" id="PRO_5015158682" evidence="1">
    <location>
        <begin position="23"/>
        <end position="78"/>
    </location>
</feature>
<protein>
    <submittedName>
        <fullName evidence="2">Uncharacterized protein</fullName>
    </submittedName>
</protein>
<organism evidence="2">
    <name type="scientific">Rhizophora mucronata</name>
    <name type="common">Asiatic mangrove</name>
    <dbReference type="NCBI Taxonomy" id="61149"/>
    <lineage>
        <taxon>Eukaryota</taxon>
        <taxon>Viridiplantae</taxon>
        <taxon>Streptophyta</taxon>
        <taxon>Embryophyta</taxon>
        <taxon>Tracheophyta</taxon>
        <taxon>Spermatophyta</taxon>
        <taxon>Magnoliopsida</taxon>
        <taxon>eudicotyledons</taxon>
        <taxon>Gunneridae</taxon>
        <taxon>Pentapetalae</taxon>
        <taxon>rosids</taxon>
        <taxon>fabids</taxon>
        <taxon>Malpighiales</taxon>
        <taxon>Rhizophoraceae</taxon>
        <taxon>Rhizophora</taxon>
    </lineage>
</organism>
<dbReference type="EMBL" id="GGEC01057307">
    <property type="protein sequence ID" value="MBX37791.1"/>
    <property type="molecule type" value="Transcribed_RNA"/>
</dbReference>
<reference evidence="2" key="1">
    <citation type="submission" date="2018-02" db="EMBL/GenBank/DDBJ databases">
        <title>Rhizophora mucronata_Transcriptome.</title>
        <authorList>
            <person name="Meera S.P."/>
            <person name="Sreeshan A."/>
            <person name="Augustine A."/>
        </authorList>
    </citation>
    <scope>NUCLEOTIDE SEQUENCE</scope>
    <source>
        <tissue evidence="2">Leaf</tissue>
    </source>
</reference>
<proteinExistence type="predicted"/>
<dbReference type="AlphaFoldDB" id="A0A2P2N5K5"/>
<keyword evidence="1" id="KW-0732">Signal</keyword>
<name>A0A2P2N5K5_RHIMU</name>
<evidence type="ECO:0000256" key="1">
    <source>
        <dbReference type="SAM" id="SignalP"/>
    </source>
</evidence>